<dbReference type="Gene3D" id="3.30.700.10">
    <property type="entry name" value="Glycoprotein, Type 4 Pilin"/>
    <property type="match status" value="1"/>
</dbReference>
<dbReference type="AlphaFoldDB" id="A0A4Q8CZY0"/>
<feature type="transmembrane region" description="Helical" evidence="2">
    <location>
        <begin position="12"/>
        <end position="32"/>
    </location>
</feature>
<dbReference type="NCBIfam" id="TIGR02532">
    <property type="entry name" value="IV_pilin_GFxxxE"/>
    <property type="match status" value="1"/>
</dbReference>
<evidence type="ECO:0000256" key="1">
    <source>
        <dbReference type="SAM" id="Coils"/>
    </source>
</evidence>
<evidence type="ECO:0000313" key="3">
    <source>
        <dbReference type="EMBL" id="RZU98599.1"/>
    </source>
</evidence>
<dbReference type="InterPro" id="IPR045584">
    <property type="entry name" value="Pilin-like"/>
</dbReference>
<comment type="caution">
    <text evidence="3">The sequence shown here is derived from an EMBL/GenBank/DDBJ whole genome shotgun (WGS) entry which is preliminary data.</text>
</comment>
<protein>
    <submittedName>
        <fullName evidence="3">Prepilin-type N-terminal cleavage/methylation domain-containing protein</fullName>
    </submittedName>
</protein>
<dbReference type="PROSITE" id="PS00409">
    <property type="entry name" value="PROKAR_NTER_METHYL"/>
    <property type="match status" value="1"/>
</dbReference>
<keyword evidence="1" id="KW-0175">Coiled coil</keyword>
<gene>
    <name evidence="3" type="ORF">EV698_0851</name>
</gene>
<feature type="coiled-coil region" evidence="1">
    <location>
        <begin position="108"/>
        <end position="135"/>
    </location>
</feature>
<dbReference type="RefSeq" id="WP_130502892.1">
    <property type="nucleotide sequence ID" value="NZ_VMKO01000002.1"/>
</dbReference>
<keyword evidence="2" id="KW-1133">Transmembrane helix</keyword>
<proteinExistence type="predicted"/>
<dbReference type="Proteomes" id="UP000292298">
    <property type="component" value="Unassembled WGS sequence"/>
</dbReference>
<dbReference type="InterPro" id="IPR012902">
    <property type="entry name" value="N_methyl_site"/>
</dbReference>
<reference evidence="3 4" key="1">
    <citation type="submission" date="2019-02" db="EMBL/GenBank/DDBJ databases">
        <title>Genomic Encyclopedia of Type Strains, Phase IV (KMG-IV): sequencing the most valuable type-strain genomes for metagenomic binning, comparative biology and taxonomic classification.</title>
        <authorList>
            <person name="Goeker M."/>
        </authorList>
    </citation>
    <scope>NUCLEOTIDE SEQUENCE [LARGE SCALE GENOMIC DNA]</scope>
    <source>
        <strain evidence="3 4">DSM 21056</strain>
    </source>
</reference>
<sequence>MRTATMTGHSGFTLIELVVVLIILGVLAGVAVPRFSDLTDRVGLAEVQTQARAIQTYNRINVLKCQSNGLRCTNLTETGTDNGGACKRNADDFFLSEDLSGWEEKYGIETIESTNKTEEERRKRMEELINNDNKNVTSEAALFTLTRYADRENPNEFPRELPCAIYKRK</sequence>
<dbReference type="SUPFAM" id="SSF54523">
    <property type="entry name" value="Pili subunits"/>
    <property type="match status" value="1"/>
</dbReference>
<name>A0A4Q8CZY0_9GAMM</name>
<keyword evidence="4" id="KW-1185">Reference proteome</keyword>
<evidence type="ECO:0000313" key="4">
    <source>
        <dbReference type="Proteomes" id="UP000292298"/>
    </source>
</evidence>
<evidence type="ECO:0000256" key="2">
    <source>
        <dbReference type="SAM" id="Phobius"/>
    </source>
</evidence>
<organism evidence="3 4">
    <name type="scientific">Spiribacter vilamensis</name>
    <dbReference type="NCBI Taxonomy" id="531306"/>
    <lineage>
        <taxon>Bacteria</taxon>
        <taxon>Pseudomonadati</taxon>
        <taxon>Pseudomonadota</taxon>
        <taxon>Gammaproteobacteria</taxon>
        <taxon>Chromatiales</taxon>
        <taxon>Ectothiorhodospiraceae</taxon>
        <taxon>Spiribacter</taxon>
    </lineage>
</organism>
<keyword evidence="2" id="KW-0472">Membrane</keyword>
<keyword evidence="2" id="KW-0812">Transmembrane</keyword>
<accession>A0A4Q8CZY0</accession>
<dbReference type="Pfam" id="PF07963">
    <property type="entry name" value="N_methyl"/>
    <property type="match status" value="1"/>
</dbReference>
<dbReference type="EMBL" id="SHLI01000001">
    <property type="protein sequence ID" value="RZU98599.1"/>
    <property type="molecule type" value="Genomic_DNA"/>
</dbReference>